<dbReference type="InParanoid" id="A0A0H2R2D6"/>
<proteinExistence type="predicted"/>
<dbReference type="AlphaFoldDB" id="A0A0H2R2D6"/>
<feature type="region of interest" description="Disordered" evidence="1">
    <location>
        <begin position="129"/>
        <end position="153"/>
    </location>
</feature>
<protein>
    <submittedName>
        <fullName evidence="2">Uncharacterized protein</fullName>
    </submittedName>
</protein>
<organism evidence="2 3">
    <name type="scientific">Schizopora paradoxa</name>
    <dbReference type="NCBI Taxonomy" id="27342"/>
    <lineage>
        <taxon>Eukaryota</taxon>
        <taxon>Fungi</taxon>
        <taxon>Dikarya</taxon>
        <taxon>Basidiomycota</taxon>
        <taxon>Agaricomycotina</taxon>
        <taxon>Agaricomycetes</taxon>
        <taxon>Hymenochaetales</taxon>
        <taxon>Schizoporaceae</taxon>
        <taxon>Schizopora</taxon>
    </lineage>
</organism>
<sequence>MKLTIFICISHQTHSVCENFSTETPSNLAHRAQPQDVRHAVESQLEPSTQPQATNVGTEVERHVARDVHEQNQPDYPRIYRGIVFLSQRGLFRQCSSPHLRSEFAYIIEVTVSCRTMYQINTVLTGRKPSKRVPQFPPWPRHRQGLHGARITA</sequence>
<gene>
    <name evidence="2" type="ORF">SCHPADRAFT_722895</name>
</gene>
<evidence type="ECO:0000313" key="2">
    <source>
        <dbReference type="EMBL" id="KLO05507.1"/>
    </source>
</evidence>
<evidence type="ECO:0000256" key="1">
    <source>
        <dbReference type="SAM" id="MobiDB-lite"/>
    </source>
</evidence>
<keyword evidence="3" id="KW-1185">Reference proteome</keyword>
<dbReference type="EMBL" id="KQ086298">
    <property type="protein sequence ID" value="KLO05507.1"/>
    <property type="molecule type" value="Genomic_DNA"/>
</dbReference>
<name>A0A0H2R2D6_9AGAM</name>
<dbReference type="Proteomes" id="UP000053477">
    <property type="component" value="Unassembled WGS sequence"/>
</dbReference>
<evidence type="ECO:0000313" key="3">
    <source>
        <dbReference type="Proteomes" id="UP000053477"/>
    </source>
</evidence>
<reference evidence="2 3" key="1">
    <citation type="submission" date="2015-04" db="EMBL/GenBank/DDBJ databases">
        <title>Complete genome sequence of Schizopora paradoxa KUC8140, a cosmopolitan wood degrader in East Asia.</title>
        <authorList>
            <consortium name="DOE Joint Genome Institute"/>
            <person name="Min B."/>
            <person name="Park H."/>
            <person name="Jang Y."/>
            <person name="Kim J.-J."/>
            <person name="Kim K.H."/>
            <person name="Pangilinan J."/>
            <person name="Lipzen A."/>
            <person name="Riley R."/>
            <person name="Grigoriev I.V."/>
            <person name="Spatafora J.W."/>
            <person name="Choi I.-G."/>
        </authorList>
    </citation>
    <scope>NUCLEOTIDE SEQUENCE [LARGE SCALE GENOMIC DNA]</scope>
    <source>
        <strain evidence="2 3">KUC8140</strain>
    </source>
</reference>
<accession>A0A0H2R2D6</accession>